<dbReference type="GO" id="GO:0016020">
    <property type="term" value="C:membrane"/>
    <property type="evidence" value="ECO:0007669"/>
    <property type="project" value="InterPro"/>
</dbReference>
<evidence type="ECO:0000256" key="5">
    <source>
        <dbReference type="ARBA" id="ARBA00022741"/>
    </source>
</evidence>
<dbReference type="PANTHER" id="PTHR24421">
    <property type="entry name" value="NITRATE/NITRITE SENSOR PROTEIN NARX-RELATED"/>
    <property type="match status" value="1"/>
</dbReference>
<keyword evidence="9" id="KW-0812">Transmembrane</keyword>
<feature type="transmembrane region" description="Helical" evidence="9">
    <location>
        <begin position="144"/>
        <end position="164"/>
    </location>
</feature>
<gene>
    <name evidence="11" type="ordered locus">RER_29170</name>
</gene>
<feature type="transmembrane region" description="Helical" evidence="9">
    <location>
        <begin position="116"/>
        <end position="137"/>
    </location>
</feature>
<keyword evidence="7" id="KW-0067">ATP-binding</keyword>
<protein>
    <recommendedName>
        <fullName evidence="2">histidine kinase</fullName>
        <ecNumber evidence="2">2.7.13.3</ecNumber>
    </recommendedName>
</protein>
<evidence type="ECO:0000313" key="12">
    <source>
        <dbReference type="Proteomes" id="UP000002204"/>
    </source>
</evidence>
<evidence type="ECO:0000256" key="1">
    <source>
        <dbReference type="ARBA" id="ARBA00000085"/>
    </source>
</evidence>
<keyword evidence="3" id="KW-0597">Phosphoprotein</keyword>
<evidence type="ECO:0000256" key="7">
    <source>
        <dbReference type="ARBA" id="ARBA00022840"/>
    </source>
</evidence>
<reference evidence="11 12" key="2">
    <citation type="journal article" date="2006" name="Environ. Microbiol.">
        <title>Sequence analysis of three plasmids harboured in Rhodococcus erythropolis strain PR4.</title>
        <authorList>
            <person name="Sekine M."/>
            <person name="Tanikawa S."/>
            <person name="Omata S."/>
            <person name="Saito M."/>
            <person name="Fujisawa T."/>
            <person name="Tsukatani N."/>
            <person name="Tajima T."/>
            <person name="Sekigawa T."/>
            <person name="Kosugi H."/>
            <person name="Matsuo Y."/>
            <person name="Nishiko R."/>
            <person name="Imamura K."/>
            <person name="Ito M."/>
            <person name="Narita H."/>
            <person name="Tago S."/>
            <person name="Fujita N."/>
            <person name="Harayama S."/>
        </authorList>
    </citation>
    <scope>NUCLEOTIDE SEQUENCE [LARGE SCALE GENOMIC DNA]</scope>
    <source>
        <strain evidence="12">PR4 / NBRC 100887</strain>
    </source>
</reference>
<evidence type="ECO:0000256" key="8">
    <source>
        <dbReference type="ARBA" id="ARBA00023012"/>
    </source>
</evidence>
<keyword evidence="6 11" id="KW-0418">Kinase</keyword>
<comment type="catalytic activity">
    <reaction evidence="1">
        <text>ATP + protein L-histidine = ADP + protein N-phospho-L-histidine.</text>
        <dbReference type="EC" id="2.7.13.3"/>
    </reaction>
</comment>
<dbReference type="PANTHER" id="PTHR24421:SF10">
    <property type="entry name" value="NITRATE_NITRITE SENSOR PROTEIN NARQ"/>
    <property type="match status" value="1"/>
</dbReference>
<dbReference type="Gene3D" id="1.20.5.1930">
    <property type="match status" value="1"/>
</dbReference>
<feature type="transmembrane region" description="Helical" evidence="9">
    <location>
        <begin position="21"/>
        <end position="42"/>
    </location>
</feature>
<evidence type="ECO:0000256" key="9">
    <source>
        <dbReference type="SAM" id="Phobius"/>
    </source>
</evidence>
<dbReference type="Pfam" id="PF07730">
    <property type="entry name" value="HisKA_3"/>
    <property type="match status" value="1"/>
</dbReference>
<dbReference type="CDD" id="cd16917">
    <property type="entry name" value="HATPase_UhpB-NarQ-NarX-like"/>
    <property type="match status" value="1"/>
</dbReference>
<keyword evidence="9" id="KW-1133">Transmembrane helix</keyword>
<keyword evidence="8" id="KW-0902">Two-component regulatory system</keyword>
<evidence type="ECO:0000256" key="6">
    <source>
        <dbReference type="ARBA" id="ARBA00022777"/>
    </source>
</evidence>
<dbReference type="eggNOG" id="COG4585">
    <property type="taxonomic scope" value="Bacteria"/>
</dbReference>
<feature type="transmembrane region" description="Helical" evidence="9">
    <location>
        <begin position="48"/>
        <end position="66"/>
    </location>
</feature>
<dbReference type="EC" id="2.7.13.3" evidence="2"/>
<keyword evidence="5" id="KW-0547">Nucleotide-binding</keyword>
<dbReference type="EMBL" id="AP008957">
    <property type="protein sequence ID" value="BAH33625.1"/>
    <property type="molecule type" value="Genomic_DNA"/>
</dbReference>
<proteinExistence type="predicted"/>
<name>C0ZZ40_RHOE4</name>
<dbReference type="SUPFAM" id="SSF55874">
    <property type="entry name" value="ATPase domain of HSP90 chaperone/DNA topoisomerase II/histidine kinase"/>
    <property type="match status" value="1"/>
</dbReference>
<reference evidence="12" key="1">
    <citation type="submission" date="2005-03" db="EMBL/GenBank/DDBJ databases">
        <title>Comparison of the complete genome sequences of Rhodococcus erythropolis PR4 and Rhodococcus opacus B4.</title>
        <authorList>
            <person name="Takarada H."/>
            <person name="Sekine M."/>
            <person name="Hosoyama A."/>
            <person name="Yamada R."/>
            <person name="Fujisawa T."/>
            <person name="Omata S."/>
            <person name="Shimizu A."/>
            <person name="Tsukatani N."/>
            <person name="Tanikawa S."/>
            <person name="Fujita N."/>
            <person name="Harayama S."/>
        </authorList>
    </citation>
    <scope>NUCLEOTIDE SEQUENCE [LARGE SCALE GENOMIC DNA]</scope>
    <source>
        <strain evidence="12">PR4 / NBRC 100887</strain>
    </source>
</reference>
<organism evidence="11 12">
    <name type="scientific">Rhodococcus erythropolis (strain PR4 / NBRC 100887)</name>
    <dbReference type="NCBI Taxonomy" id="234621"/>
    <lineage>
        <taxon>Bacteria</taxon>
        <taxon>Bacillati</taxon>
        <taxon>Actinomycetota</taxon>
        <taxon>Actinomycetes</taxon>
        <taxon>Mycobacteriales</taxon>
        <taxon>Nocardiaceae</taxon>
        <taxon>Rhodococcus</taxon>
        <taxon>Rhodococcus erythropolis group</taxon>
    </lineage>
</organism>
<feature type="domain" description="Signal transduction histidine kinase subgroup 3 dimerisation and phosphoacceptor" evidence="10">
    <location>
        <begin position="198"/>
        <end position="269"/>
    </location>
</feature>
<dbReference type="KEGG" id="rer:RER_29170"/>
<evidence type="ECO:0000259" key="10">
    <source>
        <dbReference type="Pfam" id="PF07730"/>
    </source>
</evidence>
<keyword evidence="9" id="KW-0472">Membrane</keyword>
<dbReference type="InterPro" id="IPR011712">
    <property type="entry name" value="Sig_transdc_His_kin_sub3_dim/P"/>
</dbReference>
<evidence type="ECO:0000256" key="4">
    <source>
        <dbReference type="ARBA" id="ARBA00022679"/>
    </source>
</evidence>
<sequence>MCSDKSVVTRSRSVGKWNDPLIAFGLFAIGVLLYLVGLYQMWTDVGGVADVPAGVRIGMLALLCVIDSFRRVRPATALAAGAVIVAVDAALGPTLPMWLVLSDLTYAAVLYGTARLGRVVCSLTAVTVAALTALVYLSTQDVRAAAGAGVVTALFFGTPVWWALVIRRQVELTEAERERSRVHEALAALDREAAVAHERATMARDLHDVIASHLSAIAIHSEAALSTSALSGERGEPDDGLREMIGAIRSSSLAGLSEMRSMIELLHAGDDETPDLRSSPPRLTELPVVLDAVRAAGGTVHVAIDIDAADLPSVVDHTAYRITQEALTNALKHAPGAPISMSISLQHNALQVEIRNPVGPDTSHPRAGTRGLANMRHRAELLGGSLDALPVDGEWTVCAQLPVPAPNGTDR</sequence>
<dbReference type="GO" id="GO:0046983">
    <property type="term" value="F:protein dimerization activity"/>
    <property type="evidence" value="ECO:0007669"/>
    <property type="project" value="InterPro"/>
</dbReference>
<evidence type="ECO:0000256" key="3">
    <source>
        <dbReference type="ARBA" id="ARBA00022553"/>
    </source>
</evidence>
<dbReference type="HOGENOM" id="CLU_000445_20_1_11"/>
<dbReference type="AlphaFoldDB" id="C0ZZ40"/>
<dbReference type="GO" id="GO:0005524">
    <property type="term" value="F:ATP binding"/>
    <property type="evidence" value="ECO:0007669"/>
    <property type="project" value="UniProtKB-KW"/>
</dbReference>
<dbReference type="Gene3D" id="3.30.565.10">
    <property type="entry name" value="Histidine kinase-like ATPase, C-terminal domain"/>
    <property type="match status" value="1"/>
</dbReference>
<accession>C0ZZ40</accession>
<dbReference type="InterPro" id="IPR036890">
    <property type="entry name" value="HATPase_C_sf"/>
</dbReference>
<evidence type="ECO:0000313" key="11">
    <source>
        <dbReference type="EMBL" id="BAH33625.1"/>
    </source>
</evidence>
<dbReference type="Proteomes" id="UP000002204">
    <property type="component" value="Chromosome"/>
</dbReference>
<dbReference type="InterPro" id="IPR050482">
    <property type="entry name" value="Sensor_HK_TwoCompSys"/>
</dbReference>
<evidence type="ECO:0000256" key="2">
    <source>
        <dbReference type="ARBA" id="ARBA00012438"/>
    </source>
</evidence>
<dbReference type="GO" id="GO:0000155">
    <property type="term" value="F:phosphorelay sensor kinase activity"/>
    <property type="evidence" value="ECO:0007669"/>
    <property type="project" value="InterPro"/>
</dbReference>
<keyword evidence="4 11" id="KW-0808">Transferase</keyword>
<feature type="transmembrane region" description="Helical" evidence="9">
    <location>
        <begin position="78"/>
        <end position="101"/>
    </location>
</feature>